<reference evidence="1 2" key="1">
    <citation type="journal article" date="2011" name="Stand. Genomic Sci.">
        <title>Complete genome sequence of Parvibaculum lavamentivorans type strain (DS-1(T)).</title>
        <authorList>
            <person name="Schleheck D."/>
            <person name="Weiss M."/>
            <person name="Pitluck S."/>
            <person name="Bruce D."/>
            <person name="Land M.L."/>
            <person name="Han S."/>
            <person name="Saunders E."/>
            <person name="Tapia R."/>
            <person name="Detter C."/>
            <person name="Brettin T."/>
            <person name="Han J."/>
            <person name="Woyke T."/>
            <person name="Goodwin L."/>
            <person name="Pennacchio L."/>
            <person name="Nolan M."/>
            <person name="Cook A.M."/>
            <person name="Kjelleberg S."/>
            <person name="Thomas T."/>
        </authorList>
    </citation>
    <scope>NUCLEOTIDE SEQUENCE [LARGE SCALE GENOMIC DNA]</scope>
    <source>
        <strain evidence="2">DS-1 / DSM 13023 / NCIMB 13966</strain>
    </source>
</reference>
<keyword evidence="2" id="KW-1185">Reference proteome</keyword>
<dbReference type="eggNOG" id="COG0317">
    <property type="taxonomic scope" value="Bacteria"/>
</dbReference>
<dbReference type="AlphaFoldDB" id="A7HTA4"/>
<organism evidence="1 2">
    <name type="scientific">Parvibaculum lavamentivorans (strain DS-1 / DSM 13023 / NCIMB 13966)</name>
    <dbReference type="NCBI Taxonomy" id="402881"/>
    <lineage>
        <taxon>Bacteria</taxon>
        <taxon>Pseudomonadati</taxon>
        <taxon>Pseudomonadota</taxon>
        <taxon>Alphaproteobacteria</taxon>
        <taxon>Hyphomicrobiales</taxon>
        <taxon>Parvibaculaceae</taxon>
        <taxon>Parvibaculum</taxon>
    </lineage>
</organism>
<evidence type="ECO:0000313" key="2">
    <source>
        <dbReference type="Proteomes" id="UP000006377"/>
    </source>
</evidence>
<dbReference type="SUPFAM" id="SSF109604">
    <property type="entry name" value="HD-domain/PDEase-like"/>
    <property type="match status" value="1"/>
</dbReference>
<name>A7HTA4_PARL1</name>
<dbReference type="STRING" id="402881.Plav_1518"/>
<dbReference type="KEGG" id="pla:Plav_1518"/>
<dbReference type="OrthoDB" id="9802385at2"/>
<dbReference type="EMBL" id="CP000774">
    <property type="protein sequence ID" value="ABS63137.1"/>
    <property type="molecule type" value="Genomic_DNA"/>
</dbReference>
<dbReference type="RefSeq" id="WP_012110423.1">
    <property type="nucleotide sequence ID" value="NC_009719.1"/>
</dbReference>
<dbReference type="Proteomes" id="UP000006377">
    <property type="component" value="Chromosome"/>
</dbReference>
<keyword evidence="1" id="KW-0378">Hydrolase</keyword>
<dbReference type="Gene3D" id="1.10.3210.10">
    <property type="entry name" value="Hypothetical protein af1432"/>
    <property type="match status" value="1"/>
</dbReference>
<proteinExistence type="predicted"/>
<dbReference type="GO" id="GO:0016787">
    <property type="term" value="F:hydrolase activity"/>
    <property type="evidence" value="ECO:0007669"/>
    <property type="project" value="UniProtKB-KW"/>
</dbReference>
<evidence type="ECO:0000313" key="1">
    <source>
        <dbReference type="EMBL" id="ABS63137.1"/>
    </source>
</evidence>
<sequence length="145" mass="15784">MTMTLGKAIALAAAAHRDETDSKSGEAYMLHVMRVVLAVRGGKERIVAALHDVVEHVEGWSFERLASEGCDAETVAAVDALTRRDGEAYLDFAKRAAANALARPVKIADLRDNLAAVLEHEPEETREEKARKYREALSLIGAAED</sequence>
<accession>A7HTA4</accession>
<dbReference type="HOGENOM" id="CLU_109398_3_0_5"/>
<protein>
    <submittedName>
        <fullName evidence="1">Metal dependent phosphohydrolase, HD region</fullName>
    </submittedName>
</protein>
<gene>
    <name evidence="1" type="ordered locus">Plav_1518</name>
</gene>